<dbReference type="Gene3D" id="3.20.20.450">
    <property type="entry name" value="EAL domain"/>
    <property type="match status" value="1"/>
</dbReference>
<dbReference type="CDD" id="cd01949">
    <property type="entry name" value="GGDEF"/>
    <property type="match status" value="1"/>
</dbReference>
<dbReference type="Proteomes" id="UP000003781">
    <property type="component" value="Unassembled WGS sequence"/>
</dbReference>
<dbReference type="CDD" id="cd01948">
    <property type="entry name" value="EAL"/>
    <property type="match status" value="1"/>
</dbReference>
<dbReference type="InterPro" id="IPR043128">
    <property type="entry name" value="Rev_trsase/Diguanyl_cyclase"/>
</dbReference>
<feature type="domain" description="EAL" evidence="3">
    <location>
        <begin position="494"/>
        <end position="750"/>
    </location>
</feature>
<dbReference type="Pfam" id="PF13426">
    <property type="entry name" value="PAS_9"/>
    <property type="match status" value="1"/>
</dbReference>
<dbReference type="SMART" id="SM00086">
    <property type="entry name" value="PAC"/>
    <property type="match status" value="2"/>
</dbReference>
<reference evidence="5 6" key="1">
    <citation type="submission" date="2007-03" db="EMBL/GenBank/DDBJ databases">
        <authorList>
            <person name="Stal L."/>
            <person name="Ferriera S."/>
            <person name="Johnson J."/>
            <person name="Kravitz S."/>
            <person name="Beeson K."/>
            <person name="Sutton G."/>
            <person name="Rogers Y.-H."/>
            <person name="Friedman R."/>
            <person name="Frazier M."/>
            <person name="Venter J.C."/>
        </authorList>
    </citation>
    <scope>NUCLEOTIDE SEQUENCE [LARGE SCALE GENOMIC DNA]</scope>
    <source>
        <strain evidence="5 6">CCY0110</strain>
    </source>
</reference>
<protein>
    <submittedName>
        <fullName evidence="5">Diguanylate cyclase/phosphodiesterase (GGDEF &amp; EAL domains) with PAS/PAC sensor(S)</fullName>
    </submittedName>
</protein>
<name>A3ISZ5_9CHRO</name>
<dbReference type="InterPro" id="IPR000014">
    <property type="entry name" value="PAS"/>
</dbReference>
<dbReference type="NCBIfam" id="TIGR00229">
    <property type="entry name" value="sensory_box"/>
    <property type="match status" value="2"/>
</dbReference>
<feature type="domain" description="GGDEF" evidence="4">
    <location>
        <begin position="350"/>
        <end position="483"/>
    </location>
</feature>
<organism evidence="5 6">
    <name type="scientific">Crocosphaera chwakensis CCY0110</name>
    <dbReference type="NCBI Taxonomy" id="391612"/>
    <lineage>
        <taxon>Bacteria</taxon>
        <taxon>Bacillati</taxon>
        <taxon>Cyanobacteriota</taxon>
        <taxon>Cyanophyceae</taxon>
        <taxon>Oscillatoriophycideae</taxon>
        <taxon>Chroococcales</taxon>
        <taxon>Aphanothecaceae</taxon>
        <taxon>Crocosphaera</taxon>
        <taxon>Crocosphaera chwakensis</taxon>
    </lineage>
</organism>
<dbReference type="InterPro" id="IPR013655">
    <property type="entry name" value="PAS_fold_3"/>
</dbReference>
<keyword evidence="6" id="KW-1185">Reference proteome</keyword>
<dbReference type="PROSITE" id="PS50887">
    <property type="entry name" value="GGDEF"/>
    <property type="match status" value="1"/>
</dbReference>
<dbReference type="Gene3D" id="3.30.70.270">
    <property type="match status" value="1"/>
</dbReference>
<dbReference type="PROSITE" id="PS50113">
    <property type="entry name" value="PAC"/>
    <property type="match status" value="2"/>
</dbReference>
<dbReference type="InterPro" id="IPR035965">
    <property type="entry name" value="PAS-like_dom_sf"/>
</dbReference>
<dbReference type="SMART" id="SM00052">
    <property type="entry name" value="EAL"/>
    <property type="match status" value="1"/>
</dbReference>
<dbReference type="InterPro" id="IPR035919">
    <property type="entry name" value="EAL_sf"/>
</dbReference>
<dbReference type="CDD" id="cd00130">
    <property type="entry name" value="PAS"/>
    <property type="match status" value="2"/>
</dbReference>
<dbReference type="EMBL" id="AAXW01000025">
    <property type="protein sequence ID" value="EAZ90426.1"/>
    <property type="molecule type" value="Genomic_DNA"/>
</dbReference>
<gene>
    <name evidence="5" type="ORF">CY0110_28874</name>
</gene>
<dbReference type="PROSITE" id="PS50883">
    <property type="entry name" value="EAL"/>
    <property type="match status" value="1"/>
</dbReference>
<dbReference type="InterPro" id="IPR001633">
    <property type="entry name" value="EAL_dom"/>
</dbReference>
<dbReference type="Pfam" id="PF00563">
    <property type="entry name" value="EAL"/>
    <property type="match status" value="1"/>
</dbReference>
<dbReference type="SMART" id="SM00091">
    <property type="entry name" value="PAS"/>
    <property type="match status" value="2"/>
</dbReference>
<dbReference type="InterPro" id="IPR000160">
    <property type="entry name" value="GGDEF_dom"/>
</dbReference>
<feature type="domain" description="PAC" evidence="2">
    <location>
        <begin position="135"/>
        <end position="187"/>
    </location>
</feature>
<dbReference type="Gene3D" id="3.30.450.20">
    <property type="entry name" value="PAS domain"/>
    <property type="match status" value="2"/>
</dbReference>
<dbReference type="Pfam" id="PF00990">
    <property type="entry name" value="GGDEF"/>
    <property type="match status" value="1"/>
</dbReference>
<comment type="caution">
    <text evidence="5">The sequence shown here is derived from an EMBL/GenBank/DDBJ whole genome shotgun (WGS) entry which is preliminary data.</text>
</comment>
<evidence type="ECO:0000259" key="2">
    <source>
        <dbReference type="PROSITE" id="PS50113"/>
    </source>
</evidence>
<sequence length="750" mass="85725">MTSPSKAPHTTASAIIALQDTRHSLEHPESYQIAKLLKINEKLKAEVHKYQRSETALLSTKSQLHRLLSCSPVVIYSRQASDGFALTFISNSIQQFGYQPREFLKDRKFWSHCIHPEDILEVCAQLLNLFAEETQICQYRLRDHNGNYRWVQDQRKLMRDEMGNATEIIGSWQDITERKEIEQALFCEKELAQVTLKSIGDGVITTNFSGEVLYLNPVAEKLTGWTVETAKGKPVTAIFQTINELNEEPIESCVCQLLRQETSICVNDDILLISRDGSRYAIDESASPIYNHNQEMIGTVLVFRDVTKPRQLARKIAWQANHDGLTKLMNRRSFEEQLDRAILEARTHQNSHILCYLDLDQFKVVNDTCGHIAGDELLRQLAELFNHQVRTSDKIARLGGDEFGILLHQCPLQAGKQIADKLRKLIEDFRFTWDDKTFAIGASIGLVEINEDTLDLNSLLSAADAACYAAKDNGRNRLHIYQADDHEVAKQREERQWISKIHLALEENRFCLYQQKIIPVNPSKKGQNNHNELLIRMIDREGKIVPPMAFIPAAERYDLMPVLDRWVVSHFFKYYSTLTNSQKQEIYTINLSGSSLTSEQFLNFLKQQLKEHPISPETLCFEITETTAIANLSKAITFIRELKKIGCHFALDDFGSGMSSFGYLKNLPIDYLKIDGSFIKDILKDPIDCEMVECINRVGHVMGIQTIAEFVESNEILQKLQKMNIDYAQGYGIAKPCPLFDSLQTQNQEN</sequence>
<dbReference type="SUPFAM" id="SSF55785">
    <property type="entry name" value="PYP-like sensor domain (PAS domain)"/>
    <property type="match status" value="2"/>
</dbReference>
<dbReference type="OrthoDB" id="9813903at2"/>
<dbReference type="FunFam" id="3.30.70.270:FF:000001">
    <property type="entry name" value="Diguanylate cyclase domain protein"/>
    <property type="match status" value="1"/>
</dbReference>
<evidence type="ECO:0000259" key="1">
    <source>
        <dbReference type="PROSITE" id="PS50112"/>
    </source>
</evidence>
<accession>A3ISZ5</accession>
<dbReference type="InterPro" id="IPR052155">
    <property type="entry name" value="Biofilm_reg_signaling"/>
</dbReference>
<dbReference type="AlphaFoldDB" id="A3ISZ5"/>
<evidence type="ECO:0000313" key="6">
    <source>
        <dbReference type="Proteomes" id="UP000003781"/>
    </source>
</evidence>
<dbReference type="InterPro" id="IPR001610">
    <property type="entry name" value="PAC"/>
</dbReference>
<proteinExistence type="predicted"/>
<dbReference type="RefSeq" id="WP_008276500.1">
    <property type="nucleotide sequence ID" value="NZ_AAXW01000025.1"/>
</dbReference>
<evidence type="ECO:0000313" key="5">
    <source>
        <dbReference type="EMBL" id="EAZ90426.1"/>
    </source>
</evidence>
<dbReference type="NCBIfam" id="TIGR00254">
    <property type="entry name" value="GGDEF"/>
    <property type="match status" value="1"/>
</dbReference>
<dbReference type="SMART" id="SM00267">
    <property type="entry name" value="GGDEF"/>
    <property type="match status" value="1"/>
</dbReference>
<dbReference type="Pfam" id="PF08447">
    <property type="entry name" value="PAS_3"/>
    <property type="match status" value="1"/>
</dbReference>
<dbReference type="eggNOG" id="COG5001">
    <property type="taxonomic scope" value="Bacteria"/>
</dbReference>
<dbReference type="InterPro" id="IPR000700">
    <property type="entry name" value="PAS-assoc_C"/>
</dbReference>
<evidence type="ECO:0000259" key="4">
    <source>
        <dbReference type="PROSITE" id="PS50887"/>
    </source>
</evidence>
<dbReference type="InterPro" id="IPR029787">
    <property type="entry name" value="Nucleotide_cyclase"/>
</dbReference>
<feature type="domain" description="PAS" evidence="1">
    <location>
        <begin position="188"/>
        <end position="261"/>
    </location>
</feature>
<dbReference type="PROSITE" id="PS50112">
    <property type="entry name" value="PAS"/>
    <property type="match status" value="1"/>
</dbReference>
<feature type="domain" description="PAC" evidence="2">
    <location>
        <begin position="266"/>
        <end position="318"/>
    </location>
</feature>
<evidence type="ECO:0000259" key="3">
    <source>
        <dbReference type="PROSITE" id="PS50883"/>
    </source>
</evidence>
<dbReference type="PANTHER" id="PTHR44757:SF4">
    <property type="entry name" value="DIGUANYLATE CYCLASE DGCE-RELATED"/>
    <property type="match status" value="1"/>
</dbReference>
<dbReference type="SUPFAM" id="SSF141868">
    <property type="entry name" value="EAL domain-like"/>
    <property type="match status" value="1"/>
</dbReference>
<dbReference type="PANTHER" id="PTHR44757">
    <property type="entry name" value="DIGUANYLATE CYCLASE DGCP"/>
    <property type="match status" value="1"/>
</dbReference>
<dbReference type="SUPFAM" id="SSF55073">
    <property type="entry name" value="Nucleotide cyclase"/>
    <property type="match status" value="1"/>
</dbReference>